<proteinExistence type="predicted"/>
<dbReference type="SUPFAM" id="SSF48403">
    <property type="entry name" value="Ankyrin repeat"/>
    <property type="match status" value="1"/>
</dbReference>
<feature type="transmembrane region" description="Helical" evidence="14">
    <location>
        <begin position="411"/>
        <end position="429"/>
    </location>
</feature>
<name>G0MAZ6_CAEBE</name>
<evidence type="ECO:0000256" key="4">
    <source>
        <dbReference type="ARBA" id="ARBA00022568"/>
    </source>
</evidence>
<sequence>MSFNSSDVPSTLYSLVDEQGGGILSPWIKYARSSGDYSILEEYLDTAVKSYLYNGGKGKLVPISQLVTIRNKQRNAMLGALRRKKGRGKSGPNILEHIDQDALSSGDFLKALKVLDGGMIKGRRSFKYRELVWDMDQRGRLGENLLHVCMLLNTADMNELVKQMTYRFPKIVNDIFLSEEYYGLSPLHQAIVNEDLEMVYFLCRKGADVHQRCYGSFFCADDQKASRTDSLEHEWVDLVQSTKYTGQMYWGEYPLSFAACTNQVDCFRLLRAMKADPNMPDTNGNTVLHLTVIHDLPEMFMLAVELGANLHVRNNLKLTPLALAARLAKKQIYDLILECDMDISWRYGPVVCKAYPLNDVDTINESDGSLNPNSVIANVVYGDKVEHLEFFDGLIEEVLESKWQTFGKKQLFMSLAGYIYFLAVFYLAFMTRDAHILIRMISEVLCLLAVVVRTFKDCIDAQRTGFNRWWNSIKAFPEKVLHKFCQILVICTVPLRLGCYLDDSFLVIENFMVVCIVIMSTLHFLFYCRSLKFVGPFVLMVYKIIVRDMLRFLLIYSFFLMGFAQGIFNLEIFLNLNSAFFVIFKSCERAEIVYRQMHNYTDDEEYVERFENIMEDGWEAVMRMFIMSVGEFGALYKNLNECKSSIAPQSKVFFILFELIVTVMLLNLLIAMMTRTYEKIAETEKEWKRQWAQVILMLEQSSSASERLLSLYRYTRPIRSDKRRRAFVVKVKSDVSIGKKMFR</sequence>
<feature type="repeat" description="ANK" evidence="13">
    <location>
        <begin position="182"/>
        <end position="214"/>
    </location>
</feature>
<dbReference type="PROSITE" id="PS50088">
    <property type="entry name" value="ANK_REPEAT"/>
    <property type="match status" value="2"/>
</dbReference>
<dbReference type="InParanoid" id="G0MAZ6"/>
<dbReference type="STRING" id="135651.G0MAZ6"/>
<dbReference type="GO" id="GO:0005262">
    <property type="term" value="F:calcium channel activity"/>
    <property type="evidence" value="ECO:0007669"/>
    <property type="project" value="UniProtKB-KW"/>
</dbReference>
<evidence type="ECO:0000313" key="17">
    <source>
        <dbReference type="Proteomes" id="UP000008068"/>
    </source>
</evidence>
<keyword evidence="3" id="KW-1003">Cell membrane</keyword>
<dbReference type="InterPro" id="IPR024862">
    <property type="entry name" value="TRPV"/>
</dbReference>
<dbReference type="FunFam" id="1.25.40.20:FF:000181">
    <property type="entry name" value="Nanchung, isoform A"/>
    <property type="match status" value="1"/>
</dbReference>
<dbReference type="GO" id="GO:0098703">
    <property type="term" value="P:calcium ion import across plasma membrane"/>
    <property type="evidence" value="ECO:0007669"/>
    <property type="project" value="TreeGrafter"/>
</dbReference>
<dbReference type="Pfam" id="PF00023">
    <property type="entry name" value="Ank"/>
    <property type="match status" value="1"/>
</dbReference>
<evidence type="ECO:0000256" key="3">
    <source>
        <dbReference type="ARBA" id="ARBA00022475"/>
    </source>
</evidence>
<dbReference type="Proteomes" id="UP000008068">
    <property type="component" value="Unassembled WGS sequence"/>
</dbReference>
<keyword evidence="5" id="KW-0107">Calcium channel</keyword>
<evidence type="ECO:0000259" key="15">
    <source>
        <dbReference type="Pfam" id="PF00520"/>
    </source>
</evidence>
<dbReference type="Gene3D" id="1.10.287.70">
    <property type="match status" value="1"/>
</dbReference>
<evidence type="ECO:0000256" key="12">
    <source>
        <dbReference type="ARBA" id="ARBA00023303"/>
    </source>
</evidence>
<evidence type="ECO:0000256" key="6">
    <source>
        <dbReference type="ARBA" id="ARBA00022692"/>
    </source>
</evidence>
<keyword evidence="6 14" id="KW-0812">Transmembrane</keyword>
<evidence type="ECO:0000256" key="14">
    <source>
        <dbReference type="SAM" id="Phobius"/>
    </source>
</evidence>
<dbReference type="PANTHER" id="PTHR10582:SF22">
    <property type="entry name" value="ION TRANSPORT DOMAIN-CONTAINING PROTEIN"/>
    <property type="match status" value="1"/>
</dbReference>
<evidence type="ECO:0000256" key="7">
    <source>
        <dbReference type="ARBA" id="ARBA00022737"/>
    </source>
</evidence>
<keyword evidence="11 14" id="KW-0472">Membrane</keyword>
<feature type="transmembrane region" description="Helical" evidence="14">
    <location>
        <begin position="436"/>
        <end position="455"/>
    </location>
</feature>
<keyword evidence="4" id="KW-0109">Calcium transport</keyword>
<evidence type="ECO:0000313" key="16">
    <source>
        <dbReference type="EMBL" id="EGT40730.1"/>
    </source>
</evidence>
<evidence type="ECO:0000256" key="8">
    <source>
        <dbReference type="ARBA" id="ARBA00022837"/>
    </source>
</evidence>
<dbReference type="HOGENOM" id="CLU_004840_1_0_1"/>
<dbReference type="FunCoup" id="G0MAZ6">
    <property type="interactions" value="23"/>
</dbReference>
<dbReference type="InterPro" id="IPR005821">
    <property type="entry name" value="Ion_trans_dom"/>
</dbReference>
<keyword evidence="10" id="KW-0406">Ion transport</keyword>
<dbReference type="eggNOG" id="KOG3676">
    <property type="taxonomic scope" value="Eukaryota"/>
</dbReference>
<dbReference type="Gene3D" id="1.25.40.20">
    <property type="entry name" value="Ankyrin repeat-containing domain"/>
    <property type="match status" value="1"/>
</dbReference>
<keyword evidence="17" id="KW-1185">Reference proteome</keyword>
<keyword evidence="7" id="KW-0677">Repeat</keyword>
<keyword evidence="12" id="KW-0407">Ion channel</keyword>
<dbReference type="OMA" id="YQYLHQN"/>
<dbReference type="EMBL" id="GL379788">
    <property type="protein sequence ID" value="EGT40730.1"/>
    <property type="molecule type" value="Genomic_DNA"/>
</dbReference>
<feature type="repeat" description="ANK" evidence="13">
    <location>
        <begin position="283"/>
        <end position="315"/>
    </location>
</feature>
<gene>
    <name evidence="16" type="primary">Cbn-ocr-3</name>
    <name evidence="16" type="ORF">CAEBREN_22093</name>
</gene>
<protein>
    <submittedName>
        <fullName evidence="16">CBN-OCR-3 protein</fullName>
    </submittedName>
</protein>
<dbReference type="PANTHER" id="PTHR10582">
    <property type="entry name" value="TRANSIENT RECEPTOR POTENTIAL ION CHANNEL PROTEIN"/>
    <property type="match status" value="1"/>
</dbReference>
<keyword evidence="8" id="KW-0106">Calcium</keyword>
<dbReference type="SMART" id="SM00248">
    <property type="entry name" value="ANK"/>
    <property type="match status" value="4"/>
</dbReference>
<comment type="subcellular location">
    <subcellularLocation>
        <location evidence="1">Cell membrane</location>
        <topology evidence="1">Multi-pass membrane protein</topology>
    </subcellularLocation>
</comment>
<dbReference type="PROSITE" id="PS50297">
    <property type="entry name" value="ANK_REP_REGION"/>
    <property type="match status" value="1"/>
</dbReference>
<feature type="transmembrane region" description="Helical" evidence="14">
    <location>
        <begin position="505"/>
        <end position="528"/>
    </location>
</feature>
<dbReference type="Pfam" id="PF12796">
    <property type="entry name" value="Ank_2"/>
    <property type="match status" value="1"/>
</dbReference>
<organism evidence="17">
    <name type="scientific">Caenorhabditis brenneri</name>
    <name type="common">Nematode worm</name>
    <dbReference type="NCBI Taxonomy" id="135651"/>
    <lineage>
        <taxon>Eukaryota</taxon>
        <taxon>Metazoa</taxon>
        <taxon>Ecdysozoa</taxon>
        <taxon>Nematoda</taxon>
        <taxon>Chromadorea</taxon>
        <taxon>Rhabditida</taxon>
        <taxon>Rhabditina</taxon>
        <taxon>Rhabditomorpha</taxon>
        <taxon>Rhabditoidea</taxon>
        <taxon>Rhabditidae</taxon>
        <taxon>Peloderinae</taxon>
        <taxon>Caenorhabditis</taxon>
    </lineage>
</organism>
<evidence type="ECO:0000256" key="5">
    <source>
        <dbReference type="ARBA" id="ARBA00022673"/>
    </source>
</evidence>
<evidence type="ECO:0000256" key="10">
    <source>
        <dbReference type="ARBA" id="ARBA00023065"/>
    </source>
</evidence>
<evidence type="ECO:0000256" key="2">
    <source>
        <dbReference type="ARBA" id="ARBA00022448"/>
    </source>
</evidence>
<feature type="transmembrane region" description="Helical" evidence="14">
    <location>
        <begin position="549"/>
        <end position="568"/>
    </location>
</feature>
<dbReference type="GO" id="GO:0005886">
    <property type="term" value="C:plasma membrane"/>
    <property type="evidence" value="ECO:0007669"/>
    <property type="project" value="UniProtKB-SubCell"/>
</dbReference>
<evidence type="ECO:0000256" key="13">
    <source>
        <dbReference type="PROSITE-ProRule" id="PRU00023"/>
    </source>
</evidence>
<dbReference type="InterPro" id="IPR036770">
    <property type="entry name" value="Ankyrin_rpt-contain_sf"/>
</dbReference>
<evidence type="ECO:0000256" key="1">
    <source>
        <dbReference type="ARBA" id="ARBA00004651"/>
    </source>
</evidence>
<keyword evidence="9 14" id="KW-1133">Transmembrane helix</keyword>
<keyword evidence="2" id="KW-0813">Transport</keyword>
<feature type="transmembrane region" description="Helical" evidence="14">
    <location>
        <begin position="652"/>
        <end position="670"/>
    </location>
</feature>
<dbReference type="Pfam" id="PF00520">
    <property type="entry name" value="Ion_trans"/>
    <property type="match status" value="1"/>
</dbReference>
<evidence type="ECO:0000256" key="11">
    <source>
        <dbReference type="ARBA" id="ARBA00023136"/>
    </source>
</evidence>
<feature type="domain" description="Ion transport" evidence="15">
    <location>
        <begin position="485"/>
        <end position="684"/>
    </location>
</feature>
<dbReference type="InterPro" id="IPR002110">
    <property type="entry name" value="Ankyrin_rpt"/>
</dbReference>
<dbReference type="AlphaFoldDB" id="G0MAZ6"/>
<reference evidence="17" key="1">
    <citation type="submission" date="2011-07" db="EMBL/GenBank/DDBJ databases">
        <authorList>
            <consortium name="Caenorhabditis brenneri Sequencing and Analysis Consortium"/>
            <person name="Wilson R.K."/>
        </authorList>
    </citation>
    <scope>NUCLEOTIDE SEQUENCE [LARGE SCALE GENOMIC DNA]</scope>
    <source>
        <strain evidence="17">PB2801</strain>
    </source>
</reference>
<dbReference type="OrthoDB" id="533508at2759"/>
<keyword evidence="13" id="KW-0040">ANK repeat</keyword>
<evidence type="ECO:0000256" key="9">
    <source>
        <dbReference type="ARBA" id="ARBA00022989"/>
    </source>
</evidence>
<accession>G0MAZ6</accession>